<evidence type="ECO:0000256" key="8">
    <source>
        <dbReference type="ARBA" id="ARBA00048090"/>
    </source>
</evidence>
<gene>
    <name evidence="10" type="ORF">PPNSA23_45750</name>
</gene>
<dbReference type="InterPro" id="IPR006001">
    <property type="entry name" value="Therm_gnt_kin"/>
</dbReference>
<dbReference type="RefSeq" id="WP_407867008.1">
    <property type="nucleotide sequence ID" value="NZ_BAAFZP010000002.1"/>
</dbReference>
<accession>A0ABQ0H6X2</accession>
<evidence type="ECO:0000313" key="11">
    <source>
        <dbReference type="Proteomes" id="UP001628091"/>
    </source>
</evidence>
<keyword evidence="11" id="KW-1185">Reference proteome</keyword>
<name>A0ABQ0H6X2_9HYPH</name>
<evidence type="ECO:0000256" key="2">
    <source>
        <dbReference type="ARBA" id="ARBA00008420"/>
    </source>
</evidence>
<reference evidence="10 11" key="1">
    <citation type="submission" date="2024-10" db="EMBL/GenBank/DDBJ databases">
        <title>Isolation, draft genome sequencing and identification of Phyllobacterium sp. NSA23, isolated from leaf soil.</title>
        <authorList>
            <person name="Akita H."/>
        </authorList>
    </citation>
    <scope>NUCLEOTIDE SEQUENCE [LARGE SCALE GENOMIC DNA]</scope>
    <source>
        <strain evidence="10 11">NSA23</strain>
    </source>
</reference>
<evidence type="ECO:0000256" key="3">
    <source>
        <dbReference type="ARBA" id="ARBA00012054"/>
    </source>
</evidence>
<dbReference type="NCBIfam" id="TIGR01313">
    <property type="entry name" value="therm_gnt_kin"/>
    <property type="match status" value="1"/>
</dbReference>
<protein>
    <recommendedName>
        <fullName evidence="3 9">Gluconokinase</fullName>
        <ecNumber evidence="3 9">2.7.1.12</ecNumber>
    </recommendedName>
</protein>
<dbReference type="Proteomes" id="UP001628091">
    <property type="component" value="Unassembled WGS sequence"/>
</dbReference>
<evidence type="ECO:0000256" key="7">
    <source>
        <dbReference type="ARBA" id="ARBA00022840"/>
    </source>
</evidence>
<comment type="catalytic activity">
    <reaction evidence="8 9">
        <text>D-gluconate + ATP = 6-phospho-D-gluconate + ADP + H(+)</text>
        <dbReference type="Rhea" id="RHEA:19433"/>
        <dbReference type="ChEBI" id="CHEBI:15378"/>
        <dbReference type="ChEBI" id="CHEBI:18391"/>
        <dbReference type="ChEBI" id="CHEBI:30616"/>
        <dbReference type="ChEBI" id="CHEBI:58759"/>
        <dbReference type="ChEBI" id="CHEBI:456216"/>
        <dbReference type="EC" id="2.7.1.12"/>
    </reaction>
</comment>
<evidence type="ECO:0000256" key="9">
    <source>
        <dbReference type="RuleBase" id="RU363066"/>
    </source>
</evidence>
<sequence length="181" mass="19801">MHRPAKNGDKPIALIVMGPSGVGKTTTAELISQKLGWAFAEGDTFHPPANIEKMSAGIPLDDTDRAPWLEKIRDWISDEASAGRNVVITCSALKRIYRETLREAKADVRFVELVADPNLVAERMAHRKGHFMPASLLASQFATLEDLHEDENGVKVAVDTPPEIVVERALVALGLDTPAKR</sequence>
<dbReference type="InterPro" id="IPR027417">
    <property type="entry name" value="P-loop_NTPase"/>
</dbReference>
<dbReference type="EC" id="2.7.1.12" evidence="3 9"/>
<evidence type="ECO:0000256" key="6">
    <source>
        <dbReference type="ARBA" id="ARBA00022777"/>
    </source>
</evidence>
<keyword evidence="7 9" id="KW-0067">ATP-binding</keyword>
<comment type="caution">
    <text evidence="10">The sequence shown here is derived from an EMBL/GenBank/DDBJ whole genome shotgun (WGS) entry which is preliminary data.</text>
</comment>
<evidence type="ECO:0000313" key="10">
    <source>
        <dbReference type="EMBL" id="GAB1584632.1"/>
    </source>
</evidence>
<keyword evidence="5 9" id="KW-0547">Nucleotide-binding</keyword>
<keyword evidence="6 9" id="KW-0418">Kinase</keyword>
<dbReference type="PANTHER" id="PTHR43442">
    <property type="entry name" value="GLUCONOKINASE-RELATED"/>
    <property type="match status" value="1"/>
</dbReference>
<organism evidence="10 11">
    <name type="scientific">Phyllobacterium phragmitis</name>
    <dbReference type="NCBI Taxonomy" id="2670329"/>
    <lineage>
        <taxon>Bacteria</taxon>
        <taxon>Pseudomonadati</taxon>
        <taxon>Pseudomonadota</taxon>
        <taxon>Alphaproteobacteria</taxon>
        <taxon>Hyphomicrobiales</taxon>
        <taxon>Phyllobacteriaceae</taxon>
        <taxon>Phyllobacterium</taxon>
    </lineage>
</organism>
<dbReference type="CDD" id="cd02021">
    <property type="entry name" value="GntK"/>
    <property type="match status" value="1"/>
</dbReference>
<comment type="pathway">
    <text evidence="1">Carbohydrate acid metabolism.</text>
</comment>
<evidence type="ECO:0000256" key="1">
    <source>
        <dbReference type="ARBA" id="ARBA00004761"/>
    </source>
</evidence>
<comment type="similarity">
    <text evidence="2 9">Belongs to the gluconokinase GntK/GntV family.</text>
</comment>
<keyword evidence="4 9" id="KW-0808">Transferase</keyword>
<dbReference type="SUPFAM" id="SSF52540">
    <property type="entry name" value="P-loop containing nucleoside triphosphate hydrolases"/>
    <property type="match status" value="1"/>
</dbReference>
<dbReference type="EMBL" id="BAAFZP010000002">
    <property type="protein sequence ID" value="GAB1584632.1"/>
    <property type="molecule type" value="Genomic_DNA"/>
</dbReference>
<dbReference type="PANTHER" id="PTHR43442:SF3">
    <property type="entry name" value="GLUCONOKINASE-RELATED"/>
    <property type="match status" value="1"/>
</dbReference>
<evidence type="ECO:0000256" key="5">
    <source>
        <dbReference type="ARBA" id="ARBA00022741"/>
    </source>
</evidence>
<proteinExistence type="inferred from homology"/>
<dbReference type="Pfam" id="PF13671">
    <property type="entry name" value="AAA_33"/>
    <property type="match status" value="1"/>
</dbReference>
<evidence type="ECO:0000256" key="4">
    <source>
        <dbReference type="ARBA" id="ARBA00022679"/>
    </source>
</evidence>
<dbReference type="Gene3D" id="3.40.50.300">
    <property type="entry name" value="P-loop containing nucleotide triphosphate hydrolases"/>
    <property type="match status" value="1"/>
</dbReference>